<evidence type="ECO:0000259" key="1">
    <source>
        <dbReference type="Pfam" id="PF21746"/>
    </source>
</evidence>
<sequence>MTDEDWPTERVVRGWWTYGDLVAGDRETRVRLERGEGADMEEVRTAQSLVWEAVRAGGVEAVELVRALARCATDDDRIGRLAAGPVGDLVTLHGTELAGLIADAAAQDQHLAEVLRYAWVGDASLEEAAQEVLLPWIPHLDVHTLRAPARPRKGRRWKDRAVPGADVSRYG</sequence>
<proteinExistence type="predicted"/>
<dbReference type="Pfam" id="PF21746">
    <property type="entry name" value="DUF6869"/>
    <property type="match status" value="1"/>
</dbReference>
<dbReference type="RefSeq" id="WP_183296849.1">
    <property type="nucleotide sequence ID" value="NZ_JACHVX010000004.1"/>
</dbReference>
<dbReference type="EMBL" id="JACHVX010000004">
    <property type="protein sequence ID" value="MBB2924060.1"/>
    <property type="molecule type" value="Genomic_DNA"/>
</dbReference>
<feature type="domain" description="DUF6869" evidence="1">
    <location>
        <begin position="51"/>
        <end position="121"/>
    </location>
</feature>
<gene>
    <name evidence="2" type="ORF">FHR80_002988</name>
</gene>
<evidence type="ECO:0000313" key="3">
    <source>
        <dbReference type="Proteomes" id="UP000518206"/>
    </source>
</evidence>
<reference evidence="2 3" key="2">
    <citation type="submission" date="2020-08" db="EMBL/GenBank/DDBJ databases">
        <authorList>
            <person name="Partida-Martinez L."/>
            <person name="Huntemann M."/>
            <person name="Clum A."/>
            <person name="Wang J."/>
            <person name="Palaniappan K."/>
            <person name="Ritter S."/>
            <person name="Chen I.-M."/>
            <person name="Stamatis D."/>
            <person name="Reddy T."/>
            <person name="O'Malley R."/>
            <person name="Daum C."/>
            <person name="Shapiro N."/>
            <person name="Ivanova N."/>
            <person name="Kyrpides N."/>
            <person name="Woyke T."/>
        </authorList>
    </citation>
    <scope>NUCLEOTIDE SEQUENCE [LARGE SCALE GENOMIC DNA]</scope>
    <source>
        <strain evidence="2 3">RAS26</strain>
    </source>
</reference>
<organism evidence="2 3">
    <name type="scientific">Cellulomonas cellasea</name>
    <dbReference type="NCBI Taxonomy" id="43670"/>
    <lineage>
        <taxon>Bacteria</taxon>
        <taxon>Bacillati</taxon>
        <taxon>Actinomycetota</taxon>
        <taxon>Actinomycetes</taxon>
        <taxon>Micrococcales</taxon>
        <taxon>Cellulomonadaceae</taxon>
        <taxon>Cellulomonas</taxon>
    </lineage>
</organism>
<dbReference type="InterPro" id="IPR049221">
    <property type="entry name" value="DUF6869"/>
</dbReference>
<name>A0A7W4UH43_9CELL</name>
<accession>A0A7W4UH43</accession>
<protein>
    <recommendedName>
        <fullName evidence="1">DUF6869 domain-containing protein</fullName>
    </recommendedName>
</protein>
<reference evidence="2 3" key="1">
    <citation type="submission" date="2020-08" db="EMBL/GenBank/DDBJ databases">
        <title>The Agave Microbiome: Exploring the role of microbial communities in plant adaptations to desert environments.</title>
        <authorList>
            <person name="Partida-Martinez L.P."/>
        </authorList>
    </citation>
    <scope>NUCLEOTIDE SEQUENCE [LARGE SCALE GENOMIC DNA]</scope>
    <source>
        <strain evidence="2 3">RAS26</strain>
    </source>
</reference>
<evidence type="ECO:0000313" key="2">
    <source>
        <dbReference type="EMBL" id="MBB2924060.1"/>
    </source>
</evidence>
<comment type="caution">
    <text evidence="2">The sequence shown here is derived from an EMBL/GenBank/DDBJ whole genome shotgun (WGS) entry which is preliminary data.</text>
</comment>
<dbReference type="AlphaFoldDB" id="A0A7W4UH43"/>
<dbReference type="Proteomes" id="UP000518206">
    <property type="component" value="Unassembled WGS sequence"/>
</dbReference>